<dbReference type="EMBL" id="SRYV01000006">
    <property type="protein sequence ID" value="TGY16013.1"/>
    <property type="molecule type" value="Genomic_DNA"/>
</dbReference>
<accession>A0A4S2BNT2</accession>
<name>A0A4S2BNT2_9LACO</name>
<dbReference type="RefSeq" id="WP_004045117.1">
    <property type="nucleotide sequence ID" value="NZ_AQFR02000003.1"/>
</dbReference>
<evidence type="ECO:0008006" key="3">
    <source>
        <dbReference type="Google" id="ProtNLM"/>
    </source>
</evidence>
<evidence type="ECO:0000313" key="1">
    <source>
        <dbReference type="EMBL" id="TGY16013.1"/>
    </source>
</evidence>
<organism evidence="1 2">
    <name type="scientific">Lactobacillus intestinalis</name>
    <dbReference type="NCBI Taxonomy" id="151781"/>
    <lineage>
        <taxon>Bacteria</taxon>
        <taxon>Bacillati</taxon>
        <taxon>Bacillota</taxon>
        <taxon>Bacilli</taxon>
        <taxon>Lactobacillales</taxon>
        <taxon>Lactobacillaceae</taxon>
        <taxon>Lactobacillus</taxon>
    </lineage>
</organism>
<sequence>MNKKVLDKVTFVGRPFPDSLIDEQKTFTQANMQMESDPVFQKFLKDNNLENNRANMVVFGPENFMYWYGVLAPNVENIPGGLMKFELPKAKVAQEESDNQSLSAFSMPLNATIQAFLKKLIENGVKVYENIGDSDTPYVVQDLDLGNKKLTQTLYLKASE</sequence>
<protein>
    <recommendedName>
        <fullName evidence="3">GyrI-like small molecule binding domain-containing protein</fullName>
    </recommendedName>
</protein>
<evidence type="ECO:0000313" key="2">
    <source>
        <dbReference type="Proteomes" id="UP000309117"/>
    </source>
</evidence>
<gene>
    <name evidence="1" type="ORF">E5351_04155</name>
</gene>
<proteinExistence type="predicted"/>
<dbReference type="Proteomes" id="UP000309117">
    <property type="component" value="Unassembled WGS sequence"/>
</dbReference>
<comment type="caution">
    <text evidence="1">The sequence shown here is derived from an EMBL/GenBank/DDBJ whole genome shotgun (WGS) entry which is preliminary data.</text>
</comment>
<dbReference type="AlphaFoldDB" id="A0A4S2BNT2"/>
<reference evidence="1 2" key="1">
    <citation type="submission" date="2019-04" db="EMBL/GenBank/DDBJ databases">
        <title>Microbes associate with the intestines of laboratory mice.</title>
        <authorList>
            <person name="Navarre W."/>
            <person name="Wong E."/>
            <person name="Huang K."/>
            <person name="Tropini C."/>
            <person name="Ng K."/>
            <person name="Yu B."/>
        </authorList>
    </citation>
    <scope>NUCLEOTIDE SEQUENCE [LARGE SCALE GENOMIC DNA]</scope>
    <source>
        <strain evidence="1 2">NM61_E11</strain>
    </source>
</reference>